<accession>A0A6L3UZD4</accession>
<comment type="caution">
    <text evidence="1">The sequence shown here is derived from an EMBL/GenBank/DDBJ whole genome shotgun (WGS) entry which is preliminary data.</text>
</comment>
<dbReference type="Proteomes" id="UP000481030">
    <property type="component" value="Unassembled WGS sequence"/>
</dbReference>
<dbReference type="AlphaFoldDB" id="A0A6L3UZD4"/>
<reference evidence="1 2" key="1">
    <citation type="journal article" date="2016" name="Antonie Van Leeuwenhoek">
        <title>Bacillus depressus sp. nov., isolated from soil of a sunflower field.</title>
        <authorList>
            <person name="Wei X."/>
            <person name="Xin D."/>
            <person name="Xin Y."/>
            <person name="Zhang H."/>
            <person name="Wang T."/>
            <person name="Zhang J."/>
        </authorList>
    </citation>
    <scope>NUCLEOTIDE SEQUENCE [LARGE SCALE GENOMIC DNA]</scope>
    <source>
        <strain evidence="1 2">BZ1</strain>
    </source>
</reference>
<gene>
    <name evidence="1" type="ORF">F7731_21490</name>
</gene>
<dbReference type="EMBL" id="WBOS01000017">
    <property type="protein sequence ID" value="KAB2329724.1"/>
    <property type="molecule type" value="Genomic_DNA"/>
</dbReference>
<keyword evidence="2" id="KW-1185">Reference proteome</keyword>
<evidence type="ECO:0000313" key="2">
    <source>
        <dbReference type="Proteomes" id="UP000481030"/>
    </source>
</evidence>
<proteinExistence type="predicted"/>
<organism evidence="1 2">
    <name type="scientific">Cytobacillus depressus</name>
    <dbReference type="NCBI Taxonomy" id="1602942"/>
    <lineage>
        <taxon>Bacteria</taxon>
        <taxon>Bacillati</taxon>
        <taxon>Bacillota</taxon>
        <taxon>Bacilli</taxon>
        <taxon>Bacillales</taxon>
        <taxon>Bacillaceae</taxon>
        <taxon>Cytobacillus</taxon>
    </lineage>
</organism>
<protein>
    <submittedName>
        <fullName evidence="1">Uncharacterized protein</fullName>
    </submittedName>
</protein>
<sequence>MSMIETLYDGAFRYEEHVLAHYILCLVQEGEISLDDRDSVLFEVQPDIEKLTKMIEINFLRFCKINMYALKVEDRNWALNCR</sequence>
<dbReference type="RefSeq" id="WP_151536848.1">
    <property type="nucleotide sequence ID" value="NZ_WBOS01000017.1"/>
</dbReference>
<name>A0A6L3UZD4_9BACI</name>
<dbReference type="OrthoDB" id="2880076at2"/>
<evidence type="ECO:0000313" key="1">
    <source>
        <dbReference type="EMBL" id="KAB2329724.1"/>
    </source>
</evidence>